<name>A0A9D9HT67_9BACT</name>
<reference evidence="8" key="1">
    <citation type="submission" date="2020-10" db="EMBL/GenBank/DDBJ databases">
        <authorList>
            <person name="Gilroy R."/>
        </authorList>
    </citation>
    <scope>NUCLEOTIDE SEQUENCE</scope>
    <source>
        <strain evidence="8">G3-3990</strain>
    </source>
</reference>
<dbReference type="PANTHER" id="PTHR30518:SF2">
    <property type="entry name" value="ENDOLYTIC MUREIN TRANSGLYCOSYLASE"/>
    <property type="match status" value="1"/>
</dbReference>
<dbReference type="GO" id="GO:0008932">
    <property type="term" value="F:lytic endotransglycosylase activity"/>
    <property type="evidence" value="ECO:0007669"/>
    <property type="project" value="UniProtKB-UniRule"/>
</dbReference>
<evidence type="ECO:0000256" key="4">
    <source>
        <dbReference type="ARBA" id="ARBA00023136"/>
    </source>
</evidence>
<comment type="similarity">
    <text evidence="7">Belongs to the transglycosylase MltG family.</text>
</comment>
<sequence length="359" mass="41286">MAGKKKTGKKKTKSKKSIKYTILYTILAILLVGLSIGIDQVYRMFYKNICTKSGEPTYLYVHTRMSLDELMAYMKTDYTIQSPYNFRLHAKLLDFTYVMPGRYRVDAVEADLNFIRRLRNGEQAPVKVTFNNIRTKQQLAGRLSQQLLVDSVSIVSLLNDAKFLETYGMKPETAVCLFIPNTYEMYWSVSARGLVDKFYGEYKRFWNQERLDKAEKAGLTPVEVAILASIVEEETNKASERPIVAGLYINRLRKGMLLQADPTVKFAVGDFGIRRVLNKHLQIDSPYNTYKYKGLPPGPIRIPTAAAMDAVLNYTKHKYIYMCAKETFNGEHNFATTLAEHNRNAARYQKALNQRRIMR</sequence>
<evidence type="ECO:0000256" key="7">
    <source>
        <dbReference type="HAMAP-Rule" id="MF_02065"/>
    </source>
</evidence>
<accession>A0A9D9HT67</accession>
<keyword evidence="6 7" id="KW-0961">Cell wall biogenesis/degradation</keyword>
<dbReference type="InterPro" id="IPR003770">
    <property type="entry name" value="MLTG-like"/>
</dbReference>
<evidence type="ECO:0000313" key="9">
    <source>
        <dbReference type="Proteomes" id="UP000823641"/>
    </source>
</evidence>
<dbReference type="AlphaFoldDB" id="A0A9D9HT67"/>
<comment type="caution">
    <text evidence="8">The sequence shown here is derived from an EMBL/GenBank/DDBJ whole genome shotgun (WGS) entry which is preliminary data.</text>
</comment>
<dbReference type="NCBIfam" id="TIGR00247">
    <property type="entry name" value="endolytic transglycosylase MltG"/>
    <property type="match status" value="1"/>
</dbReference>
<dbReference type="EMBL" id="JADIMG010000055">
    <property type="protein sequence ID" value="MBO8459772.1"/>
    <property type="molecule type" value="Genomic_DNA"/>
</dbReference>
<feature type="site" description="Important for catalytic activity" evidence="7">
    <location>
        <position position="234"/>
    </location>
</feature>
<evidence type="ECO:0000256" key="2">
    <source>
        <dbReference type="ARBA" id="ARBA00022692"/>
    </source>
</evidence>
<proteinExistence type="inferred from homology"/>
<evidence type="ECO:0000256" key="5">
    <source>
        <dbReference type="ARBA" id="ARBA00023239"/>
    </source>
</evidence>
<dbReference type="Pfam" id="PF02618">
    <property type="entry name" value="YceG"/>
    <property type="match status" value="1"/>
</dbReference>
<evidence type="ECO:0000256" key="3">
    <source>
        <dbReference type="ARBA" id="ARBA00022989"/>
    </source>
</evidence>
<evidence type="ECO:0000313" key="8">
    <source>
        <dbReference type="EMBL" id="MBO8459772.1"/>
    </source>
</evidence>
<keyword evidence="1 7" id="KW-1003">Cell membrane</keyword>
<dbReference type="GO" id="GO:0009252">
    <property type="term" value="P:peptidoglycan biosynthetic process"/>
    <property type="evidence" value="ECO:0007669"/>
    <property type="project" value="UniProtKB-UniRule"/>
</dbReference>
<evidence type="ECO:0000256" key="6">
    <source>
        <dbReference type="ARBA" id="ARBA00023316"/>
    </source>
</evidence>
<dbReference type="GO" id="GO:0005886">
    <property type="term" value="C:plasma membrane"/>
    <property type="evidence" value="ECO:0007669"/>
    <property type="project" value="UniProtKB-SubCell"/>
</dbReference>
<organism evidence="8 9">
    <name type="scientific">Candidatus Gallipaludibacter merdavium</name>
    <dbReference type="NCBI Taxonomy" id="2840839"/>
    <lineage>
        <taxon>Bacteria</taxon>
        <taxon>Pseudomonadati</taxon>
        <taxon>Bacteroidota</taxon>
        <taxon>Bacteroidia</taxon>
        <taxon>Bacteroidales</taxon>
        <taxon>Candidatus Gallipaludibacter</taxon>
    </lineage>
</organism>
<comment type="catalytic activity">
    <reaction evidence="7">
        <text>a peptidoglycan chain = a peptidoglycan chain with N-acetyl-1,6-anhydromuramyl-[peptide] at the reducing end + a peptidoglycan chain with N-acetylglucosamine at the non-reducing end.</text>
        <dbReference type="EC" id="4.2.2.29"/>
    </reaction>
</comment>
<dbReference type="EC" id="4.2.2.29" evidence="7"/>
<evidence type="ECO:0000256" key="1">
    <source>
        <dbReference type="ARBA" id="ARBA00022475"/>
    </source>
</evidence>
<keyword evidence="2 7" id="KW-0812">Transmembrane</keyword>
<comment type="function">
    <text evidence="7">Functions as a peptidoglycan terminase that cleaves nascent peptidoglycan strands endolytically to terminate their elongation.</text>
</comment>
<dbReference type="CDD" id="cd08010">
    <property type="entry name" value="MltG_like"/>
    <property type="match status" value="1"/>
</dbReference>
<dbReference type="Gene3D" id="3.30.160.60">
    <property type="entry name" value="Classic Zinc Finger"/>
    <property type="match status" value="1"/>
</dbReference>
<dbReference type="GO" id="GO:0071555">
    <property type="term" value="P:cell wall organization"/>
    <property type="evidence" value="ECO:0007669"/>
    <property type="project" value="UniProtKB-KW"/>
</dbReference>
<dbReference type="HAMAP" id="MF_02065">
    <property type="entry name" value="MltG"/>
    <property type="match status" value="1"/>
</dbReference>
<reference evidence="8" key="2">
    <citation type="journal article" date="2021" name="PeerJ">
        <title>Extensive microbial diversity within the chicken gut microbiome revealed by metagenomics and culture.</title>
        <authorList>
            <person name="Gilroy R."/>
            <person name="Ravi A."/>
            <person name="Getino M."/>
            <person name="Pursley I."/>
            <person name="Horton D.L."/>
            <person name="Alikhan N.F."/>
            <person name="Baker D."/>
            <person name="Gharbi K."/>
            <person name="Hall N."/>
            <person name="Watson M."/>
            <person name="Adriaenssens E.M."/>
            <person name="Foster-Nyarko E."/>
            <person name="Jarju S."/>
            <person name="Secka A."/>
            <person name="Antonio M."/>
            <person name="Oren A."/>
            <person name="Chaudhuri R.R."/>
            <person name="La Ragione R."/>
            <person name="Hildebrand F."/>
            <person name="Pallen M.J."/>
        </authorList>
    </citation>
    <scope>NUCLEOTIDE SEQUENCE</scope>
    <source>
        <strain evidence="8">G3-3990</strain>
    </source>
</reference>
<keyword evidence="4 7" id="KW-0472">Membrane</keyword>
<dbReference type="Proteomes" id="UP000823641">
    <property type="component" value="Unassembled WGS sequence"/>
</dbReference>
<comment type="subcellular location">
    <subcellularLocation>
        <location evidence="7">Cell membrane</location>
        <topology evidence="7">Single-pass membrane protein</topology>
    </subcellularLocation>
</comment>
<protein>
    <recommendedName>
        <fullName evidence="7">Endolytic murein transglycosylase</fullName>
        <ecNumber evidence="7">4.2.2.29</ecNumber>
    </recommendedName>
    <alternativeName>
        <fullName evidence="7">Peptidoglycan lytic transglycosylase</fullName>
    </alternativeName>
    <alternativeName>
        <fullName evidence="7">Peptidoglycan polymerization terminase</fullName>
    </alternativeName>
</protein>
<keyword evidence="5 7" id="KW-0456">Lyase</keyword>
<feature type="transmembrane region" description="Helical" evidence="7">
    <location>
        <begin position="21"/>
        <end position="42"/>
    </location>
</feature>
<dbReference type="PANTHER" id="PTHR30518">
    <property type="entry name" value="ENDOLYTIC MUREIN TRANSGLYCOSYLASE"/>
    <property type="match status" value="1"/>
</dbReference>
<keyword evidence="3 7" id="KW-1133">Transmembrane helix</keyword>
<gene>
    <name evidence="7 8" type="primary">mltG</name>
    <name evidence="8" type="ORF">IAA73_05495</name>
</gene>